<reference evidence="2" key="1">
    <citation type="submission" date="2025-08" db="UniProtKB">
        <authorList>
            <consortium name="RefSeq"/>
        </authorList>
    </citation>
    <scope>IDENTIFICATION</scope>
    <source>
        <tissue evidence="2">Blood</tissue>
    </source>
</reference>
<gene>
    <name evidence="2" type="primary">LOC105071405</name>
</gene>
<proteinExistence type="predicted"/>
<name>A0AC58PEZ9_CAMBA</name>
<evidence type="ECO:0000313" key="1">
    <source>
        <dbReference type="Proteomes" id="UP001732780"/>
    </source>
</evidence>
<dbReference type="Proteomes" id="UP001732780">
    <property type="component" value="Chromosome 24"/>
</dbReference>
<dbReference type="RefSeq" id="XP_074208614.1">
    <property type="nucleotide sequence ID" value="XM_074352513.1"/>
</dbReference>
<accession>A0AC58PEZ9</accession>
<keyword evidence="1" id="KW-1185">Reference proteome</keyword>
<evidence type="ECO:0000313" key="2">
    <source>
        <dbReference type="RefSeq" id="XP_074208614.1"/>
    </source>
</evidence>
<organism evidence="1 2">
    <name type="scientific">Camelus bactrianus</name>
    <name type="common">Bactrian camel</name>
    <dbReference type="NCBI Taxonomy" id="9837"/>
    <lineage>
        <taxon>Eukaryota</taxon>
        <taxon>Metazoa</taxon>
        <taxon>Chordata</taxon>
        <taxon>Craniata</taxon>
        <taxon>Vertebrata</taxon>
        <taxon>Euteleostomi</taxon>
        <taxon>Mammalia</taxon>
        <taxon>Eutheria</taxon>
        <taxon>Laurasiatheria</taxon>
        <taxon>Artiodactyla</taxon>
        <taxon>Tylopoda</taxon>
        <taxon>Camelidae</taxon>
        <taxon>Camelus</taxon>
    </lineage>
</organism>
<protein>
    <submittedName>
        <fullName evidence="2">Uncharacterized protein LOC105071405 isoform X1</fullName>
    </submittedName>
</protein>
<sequence length="125" mass="13604">MIANGTFPMSVSSGSKKLEKRNLQKRRNKKNPVIFTLDFISRSGEPCLQVGEATLTREGSVSGGSAKTPFKTSGSWSCCDWSGRADVLLQTSNGSTLDGPIVLCSRTPSTHLRCLRPPNLLEMWS</sequence>